<gene>
    <name evidence="1" type="ORF">Tci_052673</name>
</gene>
<evidence type="ECO:0000313" key="1">
    <source>
        <dbReference type="EMBL" id="GEU80695.1"/>
    </source>
</evidence>
<sequence>MTKDEAGNVVEVPHVTAQQILAMIRERKAKSTLLMAIPDKHLATSIESKMLRPYGLLLKLDSVDRFQRLLSLPENHRAGVSTKDENKKFLRSLPSAWSKISLIMRDKPGIDNLDIDDLYNNLKVYEADIKGSSGSFSNSHNVAFVFAESTSCTNELNAA</sequence>
<proteinExistence type="predicted"/>
<dbReference type="AlphaFoldDB" id="A0A6L2N7N3"/>
<accession>A0A6L2N7N3</accession>
<protein>
    <submittedName>
        <fullName evidence="1">Ribonuclease H-like domain-containing protein</fullName>
    </submittedName>
</protein>
<name>A0A6L2N7N3_TANCI</name>
<dbReference type="EMBL" id="BKCJ010008126">
    <property type="protein sequence ID" value="GEU80695.1"/>
    <property type="molecule type" value="Genomic_DNA"/>
</dbReference>
<comment type="caution">
    <text evidence="1">The sequence shown here is derived from an EMBL/GenBank/DDBJ whole genome shotgun (WGS) entry which is preliminary data.</text>
</comment>
<reference evidence="1" key="1">
    <citation type="journal article" date="2019" name="Sci. Rep.">
        <title>Draft genome of Tanacetum cinerariifolium, the natural source of mosquito coil.</title>
        <authorList>
            <person name="Yamashiro T."/>
            <person name="Shiraishi A."/>
            <person name="Satake H."/>
            <person name="Nakayama K."/>
        </authorList>
    </citation>
    <scope>NUCLEOTIDE SEQUENCE</scope>
</reference>
<organism evidence="1">
    <name type="scientific">Tanacetum cinerariifolium</name>
    <name type="common">Dalmatian daisy</name>
    <name type="synonym">Chrysanthemum cinerariifolium</name>
    <dbReference type="NCBI Taxonomy" id="118510"/>
    <lineage>
        <taxon>Eukaryota</taxon>
        <taxon>Viridiplantae</taxon>
        <taxon>Streptophyta</taxon>
        <taxon>Embryophyta</taxon>
        <taxon>Tracheophyta</taxon>
        <taxon>Spermatophyta</taxon>
        <taxon>Magnoliopsida</taxon>
        <taxon>eudicotyledons</taxon>
        <taxon>Gunneridae</taxon>
        <taxon>Pentapetalae</taxon>
        <taxon>asterids</taxon>
        <taxon>campanulids</taxon>
        <taxon>Asterales</taxon>
        <taxon>Asteraceae</taxon>
        <taxon>Asteroideae</taxon>
        <taxon>Anthemideae</taxon>
        <taxon>Anthemidinae</taxon>
        <taxon>Tanacetum</taxon>
    </lineage>
</organism>